<evidence type="ECO:0000313" key="3">
    <source>
        <dbReference type="Proteomes" id="UP000824927"/>
    </source>
</evidence>
<protein>
    <recommendedName>
        <fullName evidence="4">Lipoprotein</fullName>
    </recommendedName>
</protein>
<evidence type="ECO:0000313" key="2">
    <source>
        <dbReference type="EMBL" id="MBY6217559.1"/>
    </source>
</evidence>
<dbReference type="EMBL" id="JAHVKP010000001">
    <property type="protein sequence ID" value="MBY6217559.1"/>
    <property type="molecule type" value="Genomic_DNA"/>
</dbReference>
<dbReference type="Proteomes" id="UP000824927">
    <property type="component" value="Unassembled WGS sequence"/>
</dbReference>
<dbReference type="PROSITE" id="PS51257">
    <property type="entry name" value="PROKAR_LIPOPROTEIN"/>
    <property type="match status" value="1"/>
</dbReference>
<organism evidence="2 3">
    <name type="scientific">Qipengyuania aquimaris</name>
    <dbReference type="NCBI Taxonomy" id="255984"/>
    <lineage>
        <taxon>Bacteria</taxon>
        <taxon>Pseudomonadati</taxon>
        <taxon>Pseudomonadota</taxon>
        <taxon>Alphaproteobacteria</taxon>
        <taxon>Sphingomonadales</taxon>
        <taxon>Erythrobacteraceae</taxon>
        <taxon>Qipengyuania</taxon>
    </lineage>
</organism>
<comment type="caution">
    <text evidence="2">The sequence shown here is derived from an EMBL/GenBank/DDBJ whole genome shotgun (WGS) entry which is preliminary data.</text>
</comment>
<dbReference type="RefSeq" id="WP_222404640.1">
    <property type="nucleotide sequence ID" value="NZ_JAHVKP010000001.1"/>
</dbReference>
<reference evidence="2" key="1">
    <citation type="submission" date="2021-06" db="EMBL/GenBank/DDBJ databases">
        <title>50 bacteria genomes isolated from Dapeng, Shenzhen, China.</title>
        <authorList>
            <person name="Zheng W."/>
            <person name="Yu S."/>
            <person name="Huang Y."/>
        </authorList>
    </citation>
    <scope>NUCLEOTIDE SEQUENCE</scope>
    <source>
        <strain evidence="2">DP4N28-2</strain>
    </source>
</reference>
<dbReference type="AlphaFoldDB" id="A0A9Q3RZT6"/>
<evidence type="ECO:0008006" key="4">
    <source>
        <dbReference type="Google" id="ProtNLM"/>
    </source>
</evidence>
<gene>
    <name evidence="2" type="ORF">KUV31_04315</name>
</gene>
<evidence type="ECO:0000256" key="1">
    <source>
        <dbReference type="SAM" id="SignalP"/>
    </source>
</evidence>
<proteinExistence type="predicted"/>
<feature type="signal peptide" evidence="1">
    <location>
        <begin position="1"/>
        <end position="21"/>
    </location>
</feature>
<name>A0A9Q3RZT6_9SPHN</name>
<feature type="chain" id="PRO_5040230783" description="Lipoprotein" evidence="1">
    <location>
        <begin position="22"/>
        <end position="103"/>
    </location>
</feature>
<sequence length="103" mass="11377">MRFAIVFGALILSACSPPVMFAVDVDEEIDRGNLVLNGDAAALMKNTDGAYWAKWDGSDASGYIELIYPDGETVRCEVGYVTQGMRDVQSFEVRERACAQVRY</sequence>
<accession>A0A9Q3RZT6</accession>
<keyword evidence="1" id="KW-0732">Signal</keyword>